<accession>A0ABZ1YNH5</accession>
<sequence>MARIRNRNNDHNEEGPDEGRDRNDPKSQGEKFADEVEDFLASVAEMIDNPAPRPNSAAEPVRPTLRLVTTDDTAIPEAVTDPTAITKAGRAARRRMIRGSVGGSSVVVGLAWFAGWGQPWLVAGPIAAYSTGWLAYLWWNAALRPSIPQVLGSAASGIGHAVAAVFTAIAALVHGLIDHIDTAHTRHEDNRTGPATR</sequence>
<evidence type="ECO:0000256" key="2">
    <source>
        <dbReference type="SAM" id="Phobius"/>
    </source>
</evidence>
<protein>
    <submittedName>
        <fullName evidence="3">Uncharacterized protein</fullName>
    </submittedName>
</protein>
<organism evidence="3 4">
    <name type="scientific">Nocardia vinacea</name>
    <dbReference type="NCBI Taxonomy" id="96468"/>
    <lineage>
        <taxon>Bacteria</taxon>
        <taxon>Bacillati</taxon>
        <taxon>Actinomycetota</taxon>
        <taxon>Actinomycetes</taxon>
        <taxon>Mycobacteriales</taxon>
        <taxon>Nocardiaceae</taxon>
        <taxon>Nocardia</taxon>
    </lineage>
</organism>
<proteinExistence type="predicted"/>
<evidence type="ECO:0000256" key="1">
    <source>
        <dbReference type="SAM" id="MobiDB-lite"/>
    </source>
</evidence>
<gene>
    <name evidence="3" type="ORF">OG563_30495</name>
</gene>
<evidence type="ECO:0000313" key="4">
    <source>
        <dbReference type="Proteomes" id="UP001432062"/>
    </source>
</evidence>
<keyword evidence="2" id="KW-0472">Membrane</keyword>
<feature type="transmembrane region" description="Helical" evidence="2">
    <location>
        <begin position="151"/>
        <end position="177"/>
    </location>
</feature>
<feature type="transmembrane region" description="Helical" evidence="2">
    <location>
        <begin position="96"/>
        <end position="114"/>
    </location>
</feature>
<name>A0ABZ1YNH5_9NOCA</name>
<keyword evidence="2" id="KW-0812">Transmembrane</keyword>
<keyword evidence="2" id="KW-1133">Transmembrane helix</keyword>
<dbReference type="RefSeq" id="WP_329405969.1">
    <property type="nucleotide sequence ID" value="NZ_CP109441.1"/>
</dbReference>
<dbReference type="EMBL" id="CP109441">
    <property type="protein sequence ID" value="WUV43535.1"/>
    <property type="molecule type" value="Genomic_DNA"/>
</dbReference>
<feature type="compositionally biased region" description="Basic and acidic residues" evidence="1">
    <location>
        <begin position="7"/>
        <end position="34"/>
    </location>
</feature>
<dbReference type="Proteomes" id="UP001432062">
    <property type="component" value="Chromosome"/>
</dbReference>
<evidence type="ECO:0000313" key="3">
    <source>
        <dbReference type="EMBL" id="WUV43535.1"/>
    </source>
</evidence>
<keyword evidence="4" id="KW-1185">Reference proteome</keyword>
<feature type="transmembrane region" description="Helical" evidence="2">
    <location>
        <begin position="120"/>
        <end position="139"/>
    </location>
</feature>
<feature type="region of interest" description="Disordered" evidence="1">
    <location>
        <begin position="1"/>
        <end position="35"/>
    </location>
</feature>
<reference evidence="3" key="1">
    <citation type="submission" date="2022-10" db="EMBL/GenBank/DDBJ databases">
        <title>The complete genomes of actinobacterial strains from the NBC collection.</title>
        <authorList>
            <person name="Joergensen T.S."/>
            <person name="Alvarez Arevalo M."/>
            <person name="Sterndorff E.B."/>
            <person name="Faurdal D."/>
            <person name="Vuksanovic O."/>
            <person name="Mourched A.-S."/>
            <person name="Charusanti P."/>
            <person name="Shaw S."/>
            <person name="Blin K."/>
            <person name="Weber T."/>
        </authorList>
    </citation>
    <scope>NUCLEOTIDE SEQUENCE</scope>
    <source>
        <strain evidence="3">NBC_01482</strain>
    </source>
</reference>